<reference evidence="5" key="1">
    <citation type="submission" date="2014-12" db="EMBL/GenBank/DDBJ databases">
        <title>Insight into the proteome of Arion vulgaris.</title>
        <authorList>
            <person name="Aradska J."/>
            <person name="Bulat T."/>
            <person name="Smidak R."/>
            <person name="Sarate P."/>
            <person name="Gangsoo J."/>
            <person name="Sialana F."/>
            <person name="Bilban M."/>
            <person name="Lubec G."/>
        </authorList>
    </citation>
    <scope>NUCLEOTIDE SEQUENCE</scope>
    <source>
        <tissue evidence="5">Skin</tissue>
    </source>
</reference>
<dbReference type="AlphaFoldDB" id="A0A0B7ABE3"/>
<evidence type="ECO:0000259" key="4">
    <source>
        <dbReference type="Pfam" id="PF08153"/>
    </source>
</evidence>
<keyword evidence="1" id="KW-0547">Nucleotide-binding</keyword>
<feature type="domain" description="Nucleolar GTP-binding protein 2 N-terminal" evidence="4">
    <location>
        <begin position="37"/>
        <end position="148"/>
    </location>
</feature>
<dbReference type="EMBL" id="HACG01031208">
    <property type="protein sequence ID" value="CEK78073.1"/>
    <property type="molecule type" value="Transcribed_RNA"/>
</dbReference>
<gene>
    <name evidence="5" type="primary">ORF108171</name>
</gene>
<dbReference type="InterPro" id="IPR050755">
    <property type="entry name" value="TRAFAC_YlqF/YawG_RiboMat"/>
</dbReference>
<name>A0A0B7ABE3_9EUPU</name>
<feature type="region of interest" description="Disordered" evidence="3">
    <location>
        <begin position="1"/>
        <end position="29"/>
    </location>
</feature>
<organism evidence="5">
    <name type="scientific">Arion vulgaris</name>
    <dbReference type="NCBI Taxonomy" id="1028688"/>
    <lineage>
        <taxon>Eukaryota</taxon>
        <taxon>Metazoa</taxon>
        <taxon>Spiralia</taxon>
        <taxon>Lophotrochozoa</taxon>
        <taxon>Mollusca</taxon>
        <taxon>Gastropoda</taxon>
        <taxon>Heterobranchia</taxon>
        <taxon>Euthyneura</taxon>
        <taxon>Panpulmonata</taxon>
        <taxon>Eupulmonata</taxon>
        <taxon>Stylommatophora</taxon>
        <taxon>Helicina</taxon>
        <taxon>Arionoidea</taxon>
        <taxon>Arionidae</taxon>
        <taxon>Arion</taxon>
    </lineage>
</organism>
<dbReference type="Pfam" id="PF08153">
    <property type="entry name" value="NGP1NT"/>
    <property type="match status" value="1"/>
</dbReference>
<dbReference type="GO" id="GO:0005730">
    <property type="term" value="C:nucleolus"/>
    <property type="evidence" value="ECO:0007669"/>
    <property type="project" value="TreeGrafter"/>
</dbReference>
<evidence type="ECO:0000256" key="2">
    <source>
        <dbReference type="ARBA" id="ARBA00023134"/>
    </source>
</evidence>
<dbReference type="PANTHER" id="PTHR11089">
    <property type="entry name" value="GTP-BINDING PROTEIN-RELATED"/>
    <property type="match status" value="1"/>
</dbReference>
<sequence>MGRIRQTFDKASHSMNPDRPKTSANMRDRSTIKRLQMYRNFKPKRDKSGRIIKAAPFQSTLKSGTMARVEPNRKWFGNTRVVTQSALQAFNEALNKVKSDPYKVIMNPTKNPVTLLSYTPKAASAPRLLDREPFEKVFGKKSNKKEANFGYI</sequence>
<evidence type="ECO:0000313" key="5">
    <source>
        <dbReference type="EMBL" id="CEK78073.1"/>
    </source>
</evidence>
<keyword evidence="2" id="KW-0342">GTP-binding</keyword>
<protein>
    <recommendedName>
        <fullName evidence="4">Nucleolar GTP-binding protein 2 N-terminal domain-containing protein</fullName>
    </recommendedName>
</protein>
<accession>A0A0B7ABE3</accession>
<evidence type="ECO:0000256" key="3">
    <source>
        <dbReference type="SAM" id="MobiDB-lite"/>
    </source>
</evidence>
<dbReference type="GO" id="GO:0005525">
    <property type="term" value="F:GTP binding"/>
    <property type="evidence" value="ECO:0007669"/>
    <property type="project" value="UniProtKB-KW"/>
</dbReference>
<dbReference type="PANTHER" id="PTHR11089:SF9">
    <property type="entry name" value="NUCLEOLAR GTP-BINDING PROTEIN 2"/>
    <property type="match status" value="1"/>
</dbReference>
<proteinExistence type="predicted"/>
<dbReference type="InterPro" id="IPR012971">
    <property type="entry name" value="NOG2_N_dom"/>
</dbReference>
<evidence type="ECO:0000256" key="1">
    <source>
        <dbReference type="ARBA" id="ARBA00022741"/>
    </source>
</evidence>